<dbReference type="STRING" id="446470.Snas_6082"/>
<proteinExistence type="predicted"/>
<organism evidence="2 3">
    <name type="scientific">Stackebrandtia nassauensis (strain DSM 44728 / CIP 108903 / NRRL B-16338 / NBRC 102104 / LLR-40K-21)</name>
    <dbReference type="NCBI Taxonomy" id="446470"/>
    <lineage>
        <taxon>Bacteria</taxon>
        <taxon>Bacillati</taxon>
        <taxon>Actinomycetota</taxon>
        <taxon>Actinomycetes</taxon>
        <taxon>Glycomycetales</taxon>
        <taxon>Glycomycetaceae</taxon>
        <taxon>Stackebrandtia</taxon>
    </lineage>
</organism>
<keyword evidence="1" id="KW-0472">Membrane</keyword>
<evidence type="ECO:0000256" key="1">
    <source>
        <dbReference type="SAM" id="Phobius"/>
    </source>
</evidence>
<keyword evidence="1" id="KW-0812">Transmembrane</keyword>
<dbReference type="AlphaFoldDB" id="D3Q1C6"/>
<evidence type="ECO:0000313" key="3">
    <source>
        <dbReference type="Proteomes" id="UP000000844"/>
    </source>
</evidence>
<sequence>MKRHSPDTLSLIAGLFFATLAVVWLIDDIHTIPPHAIGWIFASVFTLAGLVGLVRAIRRPRSEETDNS</sequence>
<dbReference type="EMBL" id="CP001778">
    <property type="protein sequence ID" value="ADD45706.1"/>
    <property type="molecule type" value="Genomic_DNA"/>
</dbReference>
<protein>
    <submittedName>
        <fullName evidence="2">Uncharacterized protein</fullName>
    </submittedName>
</protein>
<name>D3Q1C6_STANL</name>
<feature type="transmembrane region" description="Helical" evidence="1">
    <location>
        <begin position="35"/>
        <end position="54"/>
    </location>
</feature>
<accession>D3Q1C6</accession>
<gene>
    <name evidence="2" type="ordered locus">Snas_6082</name>
</gene>
<reference evidence="2 3" key="1">
    <citation type="journal article" date="2009" name="Stand. Genomic Sci.">
        <title>Complete genome sequence of Stackebrandtia nassauensis type strain (LLR-40K-21).</title>
        <authorList>
            <person name="Munk C."/>
            <person name="Lapidus A."/>
            <person name="Copeland A."/>
            <person name="Jando M."/>
            <person name="Mayilraj S."/>
            <person name="Glavina Del Rio T."/>
            <person name="Nolan M."/>
            <person name="Chen F."/>
            <person name="Lucas S."/>
            <person name="Tice H."/>
            <person name="Cheng J.F."/>
            <person name="Han C."/>
            <person name="Detter J.C."/>
            <person name="Bruce D."/>
            <person name="Goodwin L."/>
            <person name="Chain P."/>
            <person name="Pitluck S."/>
            <person name="Goker M."/>
            <person name="Ovchinikova G."/>
            <person name="Pati A."/>
            <person name="Ivanova N."/>
            <person name="Mavromatis K."/>
            <person name="Chen A."/>
            <person name="Palaniappan K."/>
            <person name="Land M."/>
            <person name="Hauser L."/>
            <person name="Chang Y.J."/>
            <person name="Jeffries C.D."/>
            <person name="Bristow J."/>
            <person name="Eisen J.A."/>
            <person name="Markowitz V."/>
            <person name="Hugenholtz P."/>
            <person name="Kyrpides N.C."/>
            <person name="Klenk H.P."/>
        </authorList>
    </citation>
    <scope>NUCLEOTIDE SEQUENCE [LARGE SCALE GENOMIC DNA]</scope>
    <source>
        <strain evidence="3">DSM 44728 / CIP 108903 / NRRL B-16338 / NBRC 102104 / LLR-40K-21</strain>
    </source>
</reference>
<dbReference type="Proteomes" id="UP000000844">
    <property type="component" value="Chromosome"/>
</dbReference>
<dbReference type="HOGENOM" id="CLU_2791968_0_0_11"/>
<dbReference type="RefSeq" id="WP_013021277.1">
    <property type="nucleotide sequence ID" value="NC_013947.1"/>
</dbReference>
<keyword evidence="3" id="KW-1185">Reference proteome</keyword>
<dbReference type="KEGG" id="sna:Snas_6082"/>
<dbReference type="OrthoDB" id="5195687at2"/>
<keyword evidence="1" id="KW-1133">Transmembrane helix</keyword>
<evidence type="ECO:0000313" key="2">
    <source>
        <dbReference type="EMBL" id="ADD45706.1"/>
    </source>
</evidence>